<evidence type="ECO:0000256" key="1">
    <source>
        <dbReference type="ARBA" id="ARBA00048819"/>
    </source>
</evidence>
<organism evidence="2 3">
    <name type="scientific">Gloeothece citriformis (strain PCC 7424)</name>
    <name type="common">Cyanothece sp. (strain PCC 7424)</name>
    <dbReference type="NCBI Taxonomy" id="65393"/>
    <lineage>
        <taxon>Bacteria</taxon>
        <taxon>Bacillati</taxon>
        <taxon>Cyanobacteriota</taxon>
        <taxon>Cyanophyceae</taxon>
        <taxon>Oscillatoriophycideae</taxon>
        <taxon>Chroococcales</taxon>
        <taxon>Aphanothecaceae</taxon>
        <taxon>Gloeothece</taxon>
        <taxon>Gloeothece citriformis</taxon>
    </lineage>
</organism>
<dbReference type="AlphaFoldDB" id="B7K6R0"/>
<dbReference type="KEGG" id="cyc:PCC7424_4239"/>
<dbReference type="GO" id="GO:0042398">
    <property type="term" value="P:modified amino acid biosynthetic process"/>
    <property type="evidence" value="ECO:0007669"/>
    <property type="project" value="InterPro"/>
</dbReference>
<dbReference type="Proteomes" id="UP000002384">
    <property type="component" value="Chromosome"/>
</dbReference>
<dbReference type="OrthoDB" id="569147at2"/>
<accession>B7K6R0</accession>
<dbReference type="EMBL" id="CP001291">
    <property type="protein sequence ID" value="ACK72609.1"/>
    <property type="molecule type" value="Genomic_DNA"/>
</dbReference>
<dbReference type="InterPro" id="IPR006336">
    <property type="entry name" value="GCS2"/>
</dbReference>
<dbReference type="InterPro" id="IPR011792">
    <property type="entry name" value="GshA_cyano"/>
</dbReference>
<evidence type="ECO:0000313" key="3">
    <source>
        <dbReference type="Proteomes" id="UP000002384"/>
    </source>
</evidence>
<dbReference type="InterPro" id="IPR050141">
    <property type="entry name" value="GCL_type2/YbdK_subfam"/>
</dbReference>
<dbReference type="eggNOG" id="COG2170">
    <property type="taxonomic scope" value="Bacteria"/>
</dbReference>
<dbReference type="RefSeq" id="WP_015956194.1">
    <property type="nucleotide sequence ID" value="NC_011729.1"/>
</dbReference>
<reference evidence="3" key="1">
    <citation type="journal article" date="2011" name="MBio">
        <title>Novel metabolic attributes of the genus Cyanothece, comprising a group of unicellular nitrogen-fixing Cyanobacteria.</title>
        <authorList>
            <person name="Bandyopadhyay A."/>
            <person name="Elvitigala T."/>
            <person name="Welsh E."/>
            <person name="Stockel J."/>
            <person name="Liberton M."/>
            <person name="Min H."/>
            <person name="Sherman L.A."/>
            <person name="Pakrasi H.B."/>
        </authorList>
    </citation>
    <scope>NUCLEOTIDE SEQUENCE [LARGE SCALE GENOMIC DNA]</scope>
    <source>
        <strain evidence="3">PCC 7424</strain>
    </source>
</reference>
<keyword evidence="2" id="KW-0436">Ligase</keyword>
<dbReference type="Gene3D" id="3.30.590.20">
    <property type="match status" value="1"/>
</dbReference>
<dbReference type="InterPro" id="IPR014746">
    <property type="entry name" value="Gln_synth/guanido_kin_cat_dom"/>
</dbReference>
<sequence length="384" mass="43844">MLLSKGFEIEMYTGTPAGDIIGLSDQIVRDLEGFVREPDSRNVEYTTAPICNYERLLCATLKPRLNLRHYLKQLGNYTLIPGSTLSLGNSERFYRSDPNNPYHSYIEQTYGTNVVTASIHINIGISDPEILMQACRLIRLEAPLYLALSASSPFLDGEVTGFHSTRWQMFPQTPAHVPLFESHRHFIGWTQEQLNLGTMQNVRHLWASVRPNGENRPYNLNRLELRICDLITNPICLLAVVALLEARLTQLFGDVKLDPLVGSHLPNSTRAEDLLTITQENEKAVAHQSLEATLTHWQDGRRILAKDWIEEIYHEVYPIAKGRGFSCFLSPIKRILREGNQAQQWLKLYEKVQDIRSIMVKGIQDLEQQEKELEDKLCQPPLVA</sequence>
<dbReference type="Pfam" id="PF04107">
    <property type="entry name" value="GCS2"/>
    <property type="match status" value="1"/>
</dbReference>
<dbReference type="GO" id="GO:0004357">
    <property type="term" value="F:glutamate-cysteine ligase activity"/>
    <property type="evidence" value="ECO:0007669"/>
    <property type="project" value="UniProtKB-EC"/>
</dbReference>
<proteinExistence type="predicted"/>
<dbReference type="PANTHER" id="PTHR36510:SF1">
    <property type="entry name" value="GLUTAMATE--CYSTEINE LIGASE 2-RELATED"/>
    <property type="match status" value="1"/>
</dbReference>
<dbReference type="SUPFAM" id="SSF55931">
    <property type="entry name" value="Glutamine synthetase/guanido kinase"/>
    <property type="match status" value="1"/>
</dbReference>
<dbReference type="STRING" id="65393.PCC7424_4239"/>
<keyword evidence="3" id="KW-1185">Reference proteome</keyword>
<name>B7K6R0_GLOC7</name>
<comment type="catalytic activity">
    <reaction evidence="1">
        <text>L-cysteine + L-glutamate + ATP = gamma-L-glutamyl-L-cysteine + ADP + phosphate + H(+)</text>
        <dbReference type="Rhea" id="RHEA:13285"/>
        <dbReference type="ChEBI" id="CHEBI:15378"/>
        <dbReference type="ChEBI" id="CHEBI:29985"/>
        <dbReference type="ChEBI" id="CHEBI:30616"/>
        <dbReference type="ChEBI" id="CHEBI:35235"/>
        <dbReference type="ChEBI" id="CHEBI:43474"/>
        <dbReference type="ChEBI" id="CHEBI:58173"/>
        <dbReference type="ChEBI" id="CHEBI:456216"/>
        <dbReference type="EC" id="6.3.2.2"/>
    </reaction>
</comment>
<dbReference type="HOGENOM" id="CLU_719484_0_0_3"/>
<gene>
    <name evidence="2" type="ordered locus">PCC7424_4239</name>
</gene>
<evidence type="ECO:0000313" key="2">
    <source>
        <dbReference type="EMBL" id="ACK72609.1"/>
    </source>
</evidence>
<dbReference type="NCBIfam" id="TIGR02048">
    <property type="entry name" value="gshA_cyano"/>
    <property type="match status" value="1"/>
</dbReference>
<dbReference type="PANTHER" id="PTHR36510">
    <property type="entry name" value="GLUTAMATE--CYSTEINE LIGASE 2-RELATED"/>
    <property type="match status" value="1"/>
</dbReference>
<protein>
    <submittedName>
        <fullName evidence="2">Glutamate/cysteine ligase</fullName>
    </submittedName>
</protein>